<dbReference type="InterPro" id="IPR027417">
    <property type="entry name" value="P-loop_NTPase"/>
</dbReference>
<dbReference type="InterPro" id="IPR000432">
    <property type="entry name" value="DNA_mismatch_repair_MutS_C"/>
</dbReference>
<sequence length="426" mass="47515">MYLIRVARNSPVERQESGISSLKLKYNRILGYFLEVTKANLNLVPDHFVRRQTLVNGERFTTDILNEKEIEINNASEKIVELERELFLKIRSKAGEATGIILDLCEVIADLDVLQSFAFAATLHGYIRPKINSRGLLKIEEGRHPVVEANLPPGSFIPNNLSLSSSGNFFVLLTGPNMAGKSTFLRQTALIVLMAQIGCFIPAAEANISLTDNIFCRVGATDNLARGESTFLVEMNETANILRSATDKSLIIMDEIGRGTGTNDGLSIAWAVSEYLLNYVRAKTLFATHFHELTDLKYKHLVNLSMEVLEKEGEIVFLKRVRPGPSDNSYGIHVAKLAGVPEIVIIEAAKMLSQLTTPEKAHQSLKSRQQSDGRDNLKEDHGEQPLLFSTAQVIQEEILNIKLESTTPLEALNRLAYWQNEIKKQV</sequence>
<dbReference type="CDD" id="cd03284">
    <property type="entry name" value="ABC_MutS1"/>
    <property type="match status" value="1"/>
</dbReference>
<keyword evidence="3" id="KW-0238">DNA-binding</keyword>
<reference evidence="6" key="1">
    <citation type="journal article" date="2014" name="Front. Microbiol.">
        <title>High frequency of phylogenetically diverse reductive dehalogenase-homologous genes in deep subseafloor sedimentary metagenomes.</title>
        <authorList>
            <person name="Kawai M."/>
            <person name="Futagami T."/>
            <person name="Toyoda A."/>
            <person name="Takaki Y."/>
            <person name="Nishi S."/>
            <person name="Hori S."/>
            <person name="Arai W."/>
            <person name="Tsubouchi T."/>
            <person name="Morono Y."/>
            <person name="Uchiyama I."/>
            <person name="Ito T."/>
            <person name="Fujiyama A."/>
            <person name="Inagaki F."/>
            <person name="Takami H."/>
        </authorList>
    </citation>
    <scope>NUCLEOTIDE SEQUENCE</scope>
    <source>
        <strain evidence="6">Expedition CK06-06</strain>
    </source>
</reference>
<dbReference type="Pfam" id="PF00488">
    <property type="entry name" value="MutS_V"/>
    <property type="match status" value="1"/>
</dbReference>
<dbReference type="AlphaFoldDB" id="X1S6P4"/>
<dbReference type="GO" id="GO:0005524">
    <property type="term" value="F:ATP binding"/>
    <property type="evidence" value="ECO:0007669"/>
    <property type="project" value="UniProtKB-KW"/>
</dbReference>
<dbReference type="PANTHER" id="PTHR11361:SF34">
    <property type="entry name" value="DNA MISMATCH REPAIR PROTEIN MSH1, MITOCHONDRIAL"/>
    <property type="match status" value="1"/>
</dbReference>
<proteinExistence type="predicted"/>
<dbReference type="PROSITE" id="PS00486">
    <property type="entry name" value="DNA_MISMATCH_REPAIR_2"/>
    <property type="match status" value="1"/>
</dbReference>
<evidence type="ECO:0000256" key="2">
    <source>
        <dbReference type="ARBA" id="ARBA00022840"/>
    </source>
</evidence>
<evidence type="ECO:0000259" key="5">
    <source>
        <dbReference type="PROSITE" id="PS00486"/>
    </source>
</evidence>
<dbReference type="GO" id="GO:0140664">
    <property type="term" value="F:ATP-dependent DNA damage sensor activity"/>
    <property type="evidence" value="ECO:0007669"/>
    <property type="project" value="InterPro"/>
</dbReference>
<name>X1S6P4_9ZZZZ</name>
<dbReference type="NCBIfam" id="NF003810">
    <property type="entry name" value="PRK05399.1"/>
    <property type="match status" value="1"/>
</dbReference>
<dbReference type="GO" id="GO:0006298">
    <property type="term" value="P:mismatch repair"/>
    <property type="evidence" value="ECO:0007669"/>
    <property type="project" value="InterPro"/>
</dbReference>
<gene>
    <name evidence="6" type="ORF">S12H4_13349</name>
</gene>
<dbReference type="PANTHER" id="PTHR11361">
    <property type="entry name" value="DNA MISMATCH REPAIR PROTEIN MUTS FAMILY MEMBER"/>
    <property type="match status" value="1"/>
</dbReference>
<feature type="compositionally biased region" description="Basic and acidic residues" evidence="4">
    <location>
        <begin position="369"/>
        <end position="380"/>
    </location>
</feature>
<dbReference type="SUPFAM" id="SSF52540">
    <property type="entry name" value="P-loop containing nucleoside triphosphate hydrolases"/>
    <property type="match status" value="1"/>
</dbReference>
<dbReference type="InterPro" id="IPR007861">
    <property type="entry name" value="DNA_mismatch_repair_MutS_clamp"/>
</dbReference>
<evidence type="ECO:0000256" key="4">
    <source>
        <dbReference type="SAM" id="MobiDB-lite"/>
    </source>
</evidence>
<evidence type="ECO:0000256" key="1">
    <source>
        <dbReference type="ARBA" id="ARBA00022741"/>
    </source>
</evidence>
<organism evidence="6">
    <name type="scientific">marine sediment metagenome</name>
    <dbReference type="NCBI Taxonomy" id="412755"/>
    <lineage>
        <taxon>unclassified sequences</taxon>
        <taxon>metagenomes</taxon>
        <taxon>ecological metagenomes</taxon>
    </lineage>
</organism>
<dbReference type="Pfam" id="PF05190">
    <property type="entry name" value="MutS_IV"/>
    <property type="match status" value="1"/>
</dbReference>
<dbReference type="GO" id="GO:0030983">
    <property type="term" value="F:mismatched DNA binding"/>
    <property type="evidence" value="ECO:0007669"/>
    <property type="project" value="InterPro"/>
</dbReference>
<keyword evidence="2" id="KW-0067">ATP-binding</keyword>
<keyword evidence="1" id="KW-0547">Nucleotide-binding</keyword>
<dbReference type="Gene3D" id="3.40.50.300">
    <property type="entry name" value="P-loop containing nucleotide triphosphate hydrolases"/>
    <property type="match status" value="1"/>
</dbReference>
<feature type="region of interest" description="Disordered" evidence="4">
    <location>
        <begin position="359"/>
        <end position="380"/>
    </location>
</feature>
<accession>X1S6P4</accession>
<evidence type="ECO:0000256" key="3">
    <source>
        <dbReference type="ARBA" id="ARBA00023125"/>
    </source>
</evidence>
<feature type="domain" description="DNA mismatch repair proteins mutS family" evidence="5">
    <location>
        <begin position="249"/>
        <end position="265"/>
    </location>
</feature>
<dbReference type="Gene3D" id="1.10.1420.10">
    <property type="match status" value="1"/>
</dbReference>
<protein>
    <recommendedName>
        <fullName evidence="5">DNA mismatch repair proteins mutS family domain-containing protein</fullName>
    </recommendedName>
</protein>
<dbReference type="SMART" id="SM00534">
    <property type="entry name" value="MUTSac"/>
    <property type="match status" value="1"/>
</dbReference>
<dbReference type="SUPFAM" id="SSF48334">
    <property type="entry name" value="DNA repair protein MutS, domain III"/>
    <property type="match status" value="1"/>
</dbReference>
<dbReference type="InterPro" id="IPR036187">
    <property type="entry name" value="DNA_mismatch_repair_MutS_sf"/>
</dbReference>
<dbReference type="GO" id="GO:0005829">
    <property type="term" value="C:cytosol"/>
    <property type="evidence" value="ECO:0007669"/>
    <property type="project" value="TreeGrafter"/>
</dbReference>
<dbReference type="InterPro" id="IPR045076">
    <property type="entry name" value="MutS"/>
</dbReference>
<comment type="caution">
    <text evidence="6">The sequence shown here is derived from an EMBL/GenBank/DDBJ whole genome shotgun (WGS) entry which is preliminary data.</text>
</comment>
<evidence type="ECO:0000313" key="6">
    <source>
        <dbReference type="EMBL" id="GAI74796.1"/>
    </source>
</evidence>
<dbReference type="EMBL" id="BARW01006360">
    <property type="protein sequence ID" value="GAI74796.1"/>
    <property type="molecule type" value="Genomic_DNA"/>
</dbReference>
<dbReference type="FunFam" id="3.40.50.300:FF:000870">
    <property type="entry name" value="MutS protein homolog 4"/>
    <property type="match status" value="1"/>
</dbReference>